<dbReference type="RefSeq" id="XP_031907698.1">
    <property type="nucleotide sequence ID" value="XM_032058086.1"/>
</dbReference>
<dbReference type="GeneID" id="43642296"/>
<dbReference type="OrthoDB" id="4486466at2759"/>
<dbReference type="AlphaFoldDB" id="A0A5N6SAM2"/>
<evidence type="ECO:0000313" key="1">
    <source>
        <dbReference type="EMBL" id="KAE8131635.1"/>
    </source>
</evidence>
<dbReference type="Proteomes" id="UP000325672">
    <property type="component" value="Unassembled WGS sequence"/>
</dbReference>
<accession>A0A5N6SAM2</accession>
<protein>
    <submittedName>
        <fullName evidence="1">Uncharacterized protein</fullName>
    </submittedName>
</protein>
<sequence length="144" mass="16449">MYRFTIKFGCDKFVIEINNGNQLISDLIEVADDKSIPRDSTIKPEFQLNNNSVRLSSRATIASVFGEDRTATFPILTLSLTEDSYNECLKRLSTSKDLILAVDLEEIPLWDCRPYYESKIYDILPVVSCINPTYQAWLLGELDN</sequence>
<organism evidence="1 2">
    <name type="scientific">Aspergillus pseudotamarii</name>
    <dbReference type="NCBI Taxonomy" id="132259"/>
    <lineage>
        <taxon>Eukaryota</taxon>
        <taxon>Fungi</taxon>
        <taxon>Dikarya</taxon>
        <taxon>Ascomycota</taxon>
        <taxon>Pezizomycotina</taxon>
        <taxon>Eurotiomycetes</taxon>
        <taxon>Eurotiomycetidae</taxon>
        <taxon>Eurotiales</taxon>
        <taxon>Aspergillaceae</taxon>
        <taxon>Aspergillus</taxon>
        <taxon>Aspergillus subgen. Circumdati</taxon>
    </lineage>
</organism>
<reference evidence="1 2" key="1">
    <citation type="submission" date="2019-04" db="EMBL/GenBank/DDBJ databases">
        <title>Friends and foes A comparative genomics study of 23 Aspergillus species from section Flavi.</title>
        <authorList>
            <consortium name="DOE Joint Genome Institute"/>
            <person name="Kjaerbolling I."/>
            <person name="Vesth T."/>
            <person name="Frisvad J.C."/>
            <person name="Nybo J.L."/>
            <person name="Theobald S."/>
            <person name="Kildgaard S."/>
            <person name="Isbrandt T."/>
            <person name="Kuo A."/>
            <person name="Sato A."/>
            <person name="Lyhne E.K."/>
            <person name="Kogle M.E."/>
            <person name="Wiebenga A."/>
            <person name="Kun R.S."/>
            <person name="Lubbers R.J."/>
            <person name="Makela M.R."/>
            <person name="Barry K."/>
            <person name="Chovatia M."/>
            <person name="Clum A."/>
            <person name="Daum C."/>
            <person name="Haridas S."/>
            <person name="He G."/>
            <person name="LaButti K."/>
            <person name="Lipzen A."/>
            <person name="Mondo S."/>
            <person name="Riley R."/>
            <person name="Salamov A."/>
            <person name="Simmons B.A."/>
            <person name="Magnuson J.K."/>
            <person name="Henrissat B."/>
            <person name="Mortensen U.H."/>
            <person name="Larsen T.O."/>
            <person name="Devries R.P."/>
            <person name="Grigoriev I.V."/>
            <person name="Machida M."/>
            <person name="Baker S.E."/>
            <person name="Andersen M.R."/>
        </authorList>
    </citation>
    <scope>NUCLEOTIDE SEQUENCE [LARGE SCALE GENOMIC DNA]</scope>
    <source>
        <strain evidence="1 2">CBS 117625</strain>
    </source>
</reference>
<proteinExistence type="predicted"/>
<dbReference type="EMBL" id="ML743653">
    <property type="protein sequence ID" value="KAE8131635.1"/>
    <property type="molecule type" value="Genomic_DNA"/>
</dbReference>
<gene>
    <name evidence="1" type="ORF">BDV38DRAFT_275787</name>
</gene>
<keyword evidence="2" id="KW-1185">Reference proteome</keyword>
<name>A0A5N6SAM2_ASPPS</name>
<evidence type="ECO:0000313" key="2">
    <source>
        <dbReference type="Proteomes" id="UP000325672"/>
    </source>
</evidence>